<feature type="domain" description="Homeobox" evidence="8">
    <location>
        <begin position="262"/>
        <end position="325"/>
    </location>
</feature>
<dbReference type="PROSITE" id="PS50157">
    <property type="entry name" value="ZINC_FINGER_C2H2_2"/>
    <property type="match status" value="1"/>
</dbReference>
<keyword evidence="5" id="KW-0479">Metal-binding</keyword>
<dbReference type="Gene3D" id="1.10.10.60">
    <property type="entry name" value="Homeodomain-like"/>
    <property type="match status" value="1"/>
</dbReference>
<dbReference type="PANTHER" id="PTHR11850">
    <property type="entry name" value="HOMEOBOX PROTEIN TRANSCRIPTION FACTORS"/>
    <property type="match status" value="1"/>
</dbReference>
<keyword evidence="5" id="KW-0862">Zinc</keyword>
<evidence type="ECO:0000313" key="10">
    <source>
        <dbReference type="EMBL" id="CAG9765075.1"/>
    </source>
</evidence>
<name>A0A9N9MQJ6_9CUCU</name>
<feature type="DNA-binding region" description="Homeobox" evidence="6">
    <location>
        <begin position="264"/>
        <end position="326"/>
    </location>
</feature>
<accession>A0A9N9MQJ6</accession>
<feature type="region of interest" description="Disordered" evidence="7">
    <location>
        <begin position="160"/>
        <end position="179"/>
    </location>
</feature>
<proteinExistence type="predicted"/>
<keyword evidence="4 6" id="KW-0539">Nucleus</keyword>
<evidence type="ECO:0000313" key="11">
    <source>
        <dbReference type="Proteomes" id="UP001152799"/>
    </source>
</evidence>
<feature type="domain" description="C2H2-type" evidence="9">
    <location>
        <begin position="196"/>
        <end position="224"/>
    </location>
</feature>
<dbReference type="GO" id="GO:0009887">
    <property type="term" value="P:animal organ morphogenesis"/>
    <property type="evidence" value="ECO:0007669"/>
    <property type="project" value="UniProtKB-ARBA"/>
</dbReference>
<dbReference type="AlphaFoldDB" id="A0A9N9MQJ6"/>
<gene>
    <name evidence="10" type="ORF">CEUTPL_LOCUS5694</name>
</gene>
<evidence type="ECO:0000256" key="4">
    <source>
        <dbReference type="ARBA" id="ARBA00023242"/>
    </source>
</evidence>
<evidence type="ECO:0008006" key="12">
    <source>
        <dbReference type="Google" id="ProtNLM"/>
    </source>
</evidence>
<evidence type="ECO:0000259" key="8">
    <source>
        <dbReference type="PROSITE" id="PS50071"/>
    </source>
</evidence>
<feature type="compositionally biased region" description="Acidic residues" evidence="7">
    <location>
        <begin position="396"/>
        <end position="416"/>
    </location>
</feature>
<evidence type="ECO:0000256" key="3">
    <source>
        <dbReference type="ARBA" id="ARBA00023155"/>
    </source>
</evidence>
<evidence type="ECO:0000256" key="5">
    <source>
        <dbReference type="PROSITE-ProRule" id="PRU00042"/>
    </source>
</evidence>
<dbReference type="InterPro" id="IPR009057">
    <property type="entry name" value="Homeodomain-like_sf"/>
</dbReference>
<feature type="region of interest" description="Disordered" evidence="7">
    <location>
        <begin position="434"/>
        <end position="470"/>
    </location>
</feature>
<keyword evidence="5" id="KW-0863">Zinc-finger</keyword>
<feature type="compositionally biased region" description="Low complexity" evidence="7">
    <location>
        <begin position="250"/>
        <end position="263"/>
    </location>
</feature>
<dbReference type="Proteomes" id="UP001152799">
    <property type="component" value="Chromosome 2"/>
</dbReference>
<dbReference type="GO" id="GO:0000987">
    <property type="term" value="F:cis-regulatory region sequence-specific DNA binding"/>
    <property type="evidence" value="ECO:0007669"/>
    <property type="project" value="UniProtKB-ARBA"/>
</dbReference>
<dbReference type="PROSITE" id="PS50071">
    <property type="entry name" value="HOMEOBOX_2"/>
    <property type="match status" value="1"/>
</dbReference>
<protein>
    <recommendedName>
        <fullName evidence="12">Homeobox domain-containing protein</fullName>
    </recommendedName>
</protein>
<evidence type="ECO:0000256" key="6">
    <source>
        <dbReference type="PROSITE-ProRule" id="PRU00108"/>
    </source>
</evidence>
<evidence type="ECO:0000256" key="1">
    <source>
        <dbReference type="ARBA" id="ARBA00004123"/>
    </source>
</evidence>
<keyword evidence="3 6" id="KW-0371">Homeobox</keyword>
<dbReference type="InterPro" id="IPR036236">
    <property type="entry name" value="Znf_C2H2_sf"/>
</dbReference>
<dbReference type="GO" id="GO:0005634">
    <property type="term" value="C:nucleus"/>
    <property type="evidence" value="ECO:0007669"/>
    <property type="project" value="UniProtKB-SubCell"/>
</dbReference>
<feature type="region of interest" description="Disordered" evidence="7">
    <location>
        <begin position="389"/>
        <end position="416"/>
    </location>
</feature>
<dbReference type="SUPFAM" id="SSF46689">
    <property type="entry name" value="Homeodomain-like"/>
    <property type="match status" value="1"/>
</dbReference>
<dbReference type="InterPro" id="IPR050224">
    <property type="entry name" value="TALE_homeobox"/>
</dbReference>
<dbReference type="InterPro" id="IPR013087">
    <property type="entry name" value="Znf_C2H2_type"/>
</dbReference>
<dbReference type="SMART" id="SM00389">
    <property type="entry name" value="HOX"/>
    <property type="match status" value="1"/>
</dbReference>
<evidence type="ECO:0000256" key="2">
    <source>
        <dbReference type="ARBA" id="ARBA00023125"/>
    </source>
</evidence>
<keyword evidence="2 6" id="KW-0238">DNA-binding</keyword>
<sequence length="470" mass="53848">MTKVCRLCLSRLQRGSKYFNINAVESFTGFMPYRDQLTTCIPEMALDLIPNPVICNNCRNSLKSSCDFKSRCLLVEKKIRQYVESQPCETTFNLAEIDTSSLPKSVKFEETVHKETVRPILPKRESFNKAETNSSILSNLLTVCREEVILPNPSEIEITNVHFGSSPPTSKGKKSAIKQEQSISYTPIEKDEHGLFSCNHCSRKFTNVPALHSHKTKVHEEDYLCNFCNIPFKTLQNLRKHNQLCQKARGSPGTPPSSQSSQTVLTKRPHLPTKAKNHLKRWLFNHTDHPYPTDVEKQQLMKETNLSLLQVENWFINARRRILADLTRLKNMRGGLFRGRRSGRGRGRGKIYINTSLEDDMFEPVFENDQEETMTASRLLRDLNETDASCMNPLEDSAEGENESYEIENNEADDSEDLESIIPQYNIIANVENIEDQDEEVEEEEDPLGDNNSLSDLTSHIKMEIDIDER</sequence>
<feature type="compositionally biased region" description="Basic and acidic residues" evidence="7">
    <location>
        <begin position="459"/>
        <end position="470"/>
    </location>
</feature>
<evidence type="ECO:0000256" key="7">
    <source>
        <dbReference type="SAM" id="MobiDB-lite"/>
    </source>
</evidence>
<dbReference type="SMART" id="SM00355">
    <property type="entry name" value="ZnF_C2H2"/>
    <property type="match status" value="2"/>
</dbReference>
<dbReference type="InterPro" id="IPR001356">
    <property type="entry name" value="HD"/>
</dbReference>
<dbReference type="GO" id="GO:0001654">
    <property type="term" value="P:eye development"/>
    <property type="evidence" value="ECO:0007669"/>
    <property type="project" value="UniProtKB-ARBA"/>
</dbReference>
<organism evidence="10 11">
    <name type="scientific">Ceutorhynchus assimilis</name>
    <name type="common">cabbage seed weevil</name>
    <dbReference type="NCBI Taxonomy" id="467358"/>
    <lineage>
        <taxon>Eukaryota</taxon>
        <taxon>Metazoa</taxon>
        <taxon>Ecdysozoa</taxon>
        <taxon>Arthropoda</taxon>
        <taxon>Hexapoda</taxon>
        <taxon>Insecta</taxon>
        <taxon>Pterygota</taxon>
        <taxon>Neoptera</taxon>
        <taxon>Endopterygota</taxon>
        <taxon>Coleoptera</taxon>
        <taxon>Polyphaga</taxon>
        <taxon>Cucujiformia</taxon>
        <taxon>Curculionidae</taxon>
        <taxon>Ceutorhynchinae</taxon>
        <taxon>Ceutorhynchus</taxon>
    </lineage>
</organism>
<feature type="compositionally biased region" description="Acidic residues" evidence="7">
    <location>
        <begin position="434"/>
        <end position="448"/>
    </location>
</feature>
<evidence type="ECO:0000259" key="9">
    <source>
        <dbReference type="PROSITE" id="PS50157"/>
    </source>
</evidence>
<dbReference type="Pfam" id="PF05920">
    <property type="entry name" value="Homeobox_KN"/>
    <property type="match status" value="1"/>
</dbReference>
<dbReference type="GO" id="GO:0006355">
    <property type="term" value="P:regulation of DNA-templated transcription"/>
    <property type="evidence" value="ECO:0007669"/>
    <property type="project" value="InterPro"/>
</dbReference>
<reference evidence="10" key="1">
    <citation type="submission" date="2022-01" db="EMBL/GenBank/DDBJ databases">
        <authorList>
            <person name="King R."/>
        </authorList>
    </citation>
    <scope>NUCLEOTIDE SEQUENCE</scope>
</reference>
<keyword evidence="11" id="KW-1185">Reference proteome</keyword>
<dbReference type="GO" id="GO:0048646">
    <property type="term" value="P:anatomical structure formation involved in morphogenesis"/>
    <property type="evidence" value="ECO:0007669"/>
    <property type="project" value="UniProtKB-ARBA"/>
</dbReference>
<dbReference type="OrthoDB" id="10056939at2759"/>
<dbReference type="PROSITE" id="PS00028">
    <property type="entry name" value="ZINC_FINGER_C2H2_1"/>
    <property type="match status" value="1"/>
</dbReference>
<dbReference type="SMART" id="SM00868">
    <property type="entry name" value="zf-AD"/>
    <property type="match status" value="1"/>
</dbReference>
<dbReference type="Gene3D" id="3.30.160.60">
    <property type="entry name" value="Classic Zinc Finger"/>
    <property type="match status" value="1"/>
</dbReference>
<dbReference type="GO" id="GO:0008270">
    <property type="term" value="F:zinc ion binding"/>
    <property type="evidence" value="ECO:0007669"/>
    <property type="project" value="UniProtKB-KW"/>
</dbReference>
<dbReference type="EMBL" id="OU892278">
    <property type="protein sequence ID" value="CAG9765075.1"/>
    <property type="molecule type" value="Genomic_DNA"/>
</dbReference>
<comment type="subcellular location">
    <subcellularLocation>
        <location evidence="1 6">Nucleus</location>
    </subcellularLocation>
</comment>
<dbReference type="SUPFAM" id="SSF57667">
    <property type="entry name" value="beta-beta-alpha zinc fingers"/>
    <property type="match status" value="1"/>
</dbReference>
<dbReference type="CDD" id="cd00086">
    <property type="entry name" value="homeodomain"/>
    <property type="match status" value="1"/>
</dbReference>
<feature type="region of interest" description="Disordered" evidence="7">
    <location>
        <begin position="246"/>
        <end position="267"/>
    </location>
</feature>
<dbReference type="InterPro" id="IPR012934">
    <property type="entry name" value="Znf_AD"/>
</dbReference>
<dbReference type="InterPro" id="IPR008422">
    <property type="entry name" value="KN_HD"/>
</dbReference>